<dbReference type="GO" id="GO:0003964">
    <property type="term" value="F:RNA-directed DNA polymerase activity"/>
    <property type="evidence" value="ECO:0007669"/>
    <property type="project" value="UniProtKB-KW"/>
</dbReference>
<dbReference type="PANTHER" id="PTHR34047">
    <property type="entry name" value="NUCLEAR INTRON MATURASE 1, MITOCHONDRIAL-RELATED"/>
    <property type="match status" value="1"/>
</dbReference>
<keyword evidence="5" id="KW-1185">Reference proteome</keyword>
<reference evidence="4" key="1">
    <citation type="submission" date="2021-08" db="EMBL/GenBank/DDBJ databases">
        <title>Complete genome sequence of Chryseobacterium sp strain PS-8.</title>
        <authorList>
            <person name="Das S.K."/>
        </authorList>
    </citation>
    <scope>NUCLEOTIDE SEQUENCE</scope>
    <source>
        <strain evidence="4">PS-8</strain>
    </source>
</reference>
<dbReference type="EMBL" id="JACSGT010000001">
    <property type="protein sequence ID" value="MCF2218773.1"/>
    <property type="molecule type" value="Genomic_DNA"/>
</dbReference>
<keyword evidence="2" id="KW-0812">Transmembrane</keyword>
<accession>A0ABS9C4Q7</accession>
<dbReference type="Pfam" id="PF00078">
    <property type="entry name" value="RVT_1"/>
    <property type="match status" value="1"/>
</dbReference>
<dbReference type="PANTHER" id="PTHR34047:SF8">
    <property type="entry name" value="PROTEIN YKFC"/>
    <property type="match status" value="1"/>
</dbReference>
<organism evidence="4 5">
    <name type="scientific">Chryseobacterium indicum</name>
    <dbReference type="NCBI Taxonomy" id="2766954"/>
    <lineage>
        <taxon>Bacteria</taxon>
        <taxon>Pseudomonadati</taxon>
        <taxon>Bacteroidota</taxon>
        <taxon>Flavobacteriia</taxon>
        <taxon>Flavobacteriales</taxon>
        <taxon>Weeksellaceae</taxon>
        <taxon>Chryseobacterium group</taxon>
        <taxon>Chryseobacterium</taxon>
    </lineage>
</organism>
<dbReference type="Proteomes" id="UP001430374">
    <property type="component" value="Unassembled WGS sequence"/>
</dbReference>
<dbReference type="PROSITE" id="PS50878">
    <property type="entry name" value="RT_POL"/>
    <property type="match status" value="1"/>
</dbReference>
<dbReference type="InterPro" id="IPR051083">
    <property type="entry name" value="GrpII_Intron_Splice-Mob/Def"/>
</dbReference>
<gene>
    <name evidence="4" type="ORF">H9Q08_05605</name>
</gene>
<evidence type="ECO:0000313" key="4">
    <source>
        <dbReference type="EMBL" id="MCF2218773.1"/>
    </source>
</evidence>
<dbReference type="InterPro" id="IPR043502">
    <property type="entry name" value="DNA/RNA_pol_sf"/>
</dbReference>
<evidence type="ECO:0000256" key="1">
    <source>
        <dbReference type="ARBA" id="ARBA00034120"/>
    </source>
</evidence>
<evidence type="ECO:0000256" key="2">
    <source>
        <dbReference type="SAM" id="Phobius"/>
    </source>
</evidence>
<keyword evidence="4" id="KW-0548">Nucleotidyltransferase</keyword>
<feature type="transmembrane region" description="Helical" evidence="2">
    <location>
        <begin position="286"/>
        <end position="304"/>
    </location>
</feature>
<evidence type="ECO:0000259" key="3">
    <source>
        <dbReference type="PROSITE" id="PS50878"/>
    </source>
</evidence>
<comment type="similarity">
    <text evidence="1">Belongs to the bacterial reverse transcriptase family.</text>
</comment>
<dbReference type="RefSeq" id="WP_235130479.1">
    <property type="nucleotide sequence ID" value="NZ_JACSGT010000001.1"/>
</dbReference>
<keyword evidence="2" id="KW-0472">Membrane</keyword>
<name>A0ABS9C4Q7_9FLAO</name>
<keyword evidence="2" id="KW-1133">Transmembrane helix</keyword>
<evidence type="ECO:0000313" key="5">
    <source>
        <dbReference type="Proteomes" id="UP001430374"/>
    </source>
</evidence>
<protein>
    <submittedName>
        <fullName evidence="4">Reverse transcriptase</fullName>
    </submittedName>
</protein>
<comment type="caution">
    <text evidence="4">The sequence shown here is derived from an EMBL/GenBank/DDBJ whole genome shotgun (WGS) entry which is preliminary data.</text>
</comment>
<dbReference type="SUPFAM" id="SSF56672">
    <property type="entry name" value="DNA/RNA polymerases"/>
    <property type="match status" value="1"/>
</dbReference>
<proteinExistence type="inferred from homology"/>
<dbReference type="InterPro" id="IPR000477">
    <property type="entry name" value="RT_dom"/>
</dbReference>
<keyword evidence="4" id="KW-0695">RNA-directed DNA polymerase</keyword>
<feature type="domain" description="Reverse transcriptase" evidence="3">
    <location>
        <begin position="1"/>
        <end position="302"/>
    </location>
</feature>
<keyword evidence="4" id="KW-0808">Transferase</keyword>
<sequence length="379" mass="44621">MKYKEDILQMLFKAYFDARKHKRNKQSQLLFELHLEDNIFNLYHDIVNKTYTPGTSICFVVNKPVKREIFAANFRDRVVHHFIFNILNPLVEKILLHDVYSCRKNKGTLFGINRAYSKMQSCSNNFKEKAFVMKLDIAGYFMNINKNLLFDKIEAIIDQNELFLPIQSNLLKYLVSENIYHNPTKDCVFQSHKSEWSNLPKNKSLFGTNQNCGLPIGNLTSQLYGNLYLNEFDHFIKKELGIKQYGRYVDDFYLMHTDKSVLIGVIEKIKLRLLHIDKLKLHPKKIYLQNIYNGFGFLGIYILPYRKYIGKRIKTGLYNALAKINNGFFTSLQVELERLQSYTSMLKHHNCFALQKQIDLLLEFALSKHKYSPLKLQNV</sequence>